<evidence type="ECO:0000259" key="7">
    <source>
        <dbReference type="PROSITE" id="PS50011"/>
    </source>
</evidence>
<dbReference type="GO" id="GO:0005829">
    <property type="term" value="C:cytosol"/>
    <property type="evidence" value="ECO:0007669"/>
    <property type="project" value="TreeGrafter"/>
</dbReference>
<dbReference type="GeneID" id="86821104"/>
<dbReference type="PATRIC" id="fig|476272.21.peg.1820"/>
<comment type="caution">
    <text evidence="8">The sequence shown here is derived from an EMBL/GenBank/DDBJ whole genome shotgun (WGS) entry which is preliminary data.</text>
</comment>
<keyword evidence="4 5" id="KW-0067">ATP-binding</keyword>
<dbReference type="PROSITE" id="PS50011">
    <property type="entry name" value="PROTEIN_KINASE_DOM"/>
    <property type="match status" value="1"/>
</dbReference>
<evidence type="ECO:0000256" key="1">
    <source>
        <dbReference type="ARBA" id="ARBA00022679"/>
    </source>
</evidence>
<dbReference type="EMBL" id="ACBZ01000126">
    <property type="protein sequence ID" value="EEG48717.1"/>
    <property type="molecule type" value="Genomic_DNA"/>
</dbReference>
<dbReference type="PROSITE" id="PS00109">
    <property type="entry name" value="PROTEIN_KINASE_TYR"/>
    <property type="match status" value="1"/>
</dbReference>
<evidence type="ECO:0000256" key="6">
    <source>
        <dbReference type="SAM" id="Phobius"/>
    </source>
</evidence>
<feature type="domain" description="Protein kinase" evidence="7">
    <location>
        <begin position="51"/>
        <end position="332"/>
    </location>
</feature>
<dbReference type="Gene3D" id="1.10.510.10">
    <property type="entry name" value="Transferase(Phosphotransferase) domain 1"/>
    <property type="match status" value="1"/>
</dbReference>
<gene>
    <name evidence="8" type="ORF">RUMHYD_02385</name>
</gene>
<evidence type="ECO:0000256" key="2">
    <source>
        <dbReference type="ARBA" id="ARBA00022741"/>
    </source>
</evidence>
<dbReference type="HOGENOM" id="CLU_572046_0_0_9"/>
<dbReference type="CDD" id="cd14014">
    <property type="entry name" value="STKc_PknB_like"/>
    <property type="match status" value="1"/>
</dbReference>
<dbReference type="PROSITE" id="PS00107">
    <property type="entry name" value="PROTEIN_KINASE_ATP"/>
    <property type="match status" value="1"/>
</dbReference>
<proteinExistence type="predicted"/>
<accession>C0CNE6</accession>
<evidence type="ECO:0000256" key="5">
    <source>
        <dbReference type="PROSITE-ProRule" id="PRU10141"/>
    </source>
</evidence>
<dbReference type="PANTHER" id="PTHR24348:SF22">
    <property type="entry name" value="NON-SPECIFIC SERINE_THREONINE PROTEIN KINASE"/>
    <property type="match status" value="1"/>
</dbReference>
<evidence type="ECO:0000313" key="8">
    <source>
        <dbReference type="EMBL" id="EEG48717.1"/>
    </source>
</evidence>
<dbReference type="InterPro" id="IPR057561">
    <property type="entry name" value="NADase_transloc"/>
</dbReference>
<keyword evidence="2 5" id="KW-0547">Nucleotide-binding</keyword>
<dbReference type="InterPro" id="IPR008266">
    <property type="entry name" value="Tyr_kinase_AS"/>
</dbReference>
<reference evidence="8 9" key="2">
    <citation type="submission" date="2009-02" db="EMBL/GenBank/DDBJ databases">
        <title>Draft genome sequence of Blautia hydrogenotrophica DSM 10507 (Ruminococcus hydrogenotrophicus DSM 10507).</title>
        <authorList>
            <person name="Sudarsanam P."/>
            <person name="Ley R."/>
            <person name="Guruge J."/>
            <person name="Turnbaugh P.J."/>
            <person name="Mahowald M."/>
            <person name="Liep D."/>
            <person name="Gordon J."/>
        </authorList>
    </citation>
    <scope>NUCLEOTIDE SEQUENCE [LARGE SCALE GENOMIC DNA]</scope>
    <source>
        <strain evidence="9">DSM 10507 / JCM 14656 / S5a33</strain>
    </source>
</reference>
<dbReference type="GO" id="GO:0016020">
    <property type="term" value="C:membrane"/>
    <property type="evidence" value="ECO:0007669"/>
    <property type="project" value="TreeGrafter"/>
</dbReference>
<keyword evidence="6" id="KW-0472">Membrane</keyword>
<dbReference type="InterPro" id="IPR000719">
    <property type="entry name" value="Prot_kinase_dom"/>
</dbReference>
<organism evidence="8 9">
    <name type="scientific">Blautia hydrogenotrophica (strain DSM 10507 / JCM 14656 / S5a33)</name>
    <name type="common">Ruminococcus hydrogenotrophicus</name>
    <dbReference type="NCBI Taxonomy" id="476272"/>
    <lineage>
        <taxon>Bacteria</taxon>
        <taxon>Bacillati</taxon>
        <taxon>Bacillota</taxon>
        <taxon>Clostridia</taxon>
        <taxon>Lachnospirales</taxon>
        <taxon>Lachnospiraceae</taxon>
        <taxon>Blautia</taxon>
    </lineage>
</organism>
<reference evidence="8 9" key="1">
    <citation type="submission" date="2009-01" db="EMBL/GenBank/DDBJ databases">
        <authorList>
            <person name="Fulton L."/>
            <person name="Clifton S."/>
            <person name="Fulton B."/>
            <person name="Xu J."/>
            <person name="Minx P."/>
            <person name="Pepin K.H."/>
            <person name="Johnson M."/>
            <person name="Bhonagiri V."/>
            <person name="Nash W.E."/>
            <person name="Mardis E.R."/>
            <person name="Wilson R.K."/>
        </authorList>
    </citation>
    <scope>NUCLEOTIDE SEQUENCE [LARGE SCALE GENOMIC DNA]</scope>
    <source>
        <strain evidence="9">DSM 10507 / JCM 14656 / S5a33</strain>
    </source>
</reference>
<feature type="binding site" evidence="5">
    <location>
        <position position="80"/>
    </location>
    <ligand>
        <name>ATP</name>
        <dbReference type="ChEBI" id="CHEBI:30616"/>
    </ligand>
</feature>
<dbReference type="GO" id="GO:0005776">
    <property type="term" value="C:autophagosome"/>
    <property type="evidence" value="ECO:0007669"/>
    <property type="project" value="TreeGrafter"/>
</dbReference>
<dbReference type="InterPro" id="IPR045269">
    <property type="entry name" value="Atg1-like"/>
</dbReference>
<dbReference type="PANTHER" id="PTHR24348">
    <property type="entry name" value="SERINE/THREONINE-PROTEIN KINASE UNC-51-RELATED"/>
    <property type="match status" value="1"/>
</dbReference>
<keyword evidence="6" id="KW-0812">Transmembrane</keyword>
<dbReference type="GO" id="GO:0000407">
    <property type="term" value="C:phagophore assembly site"/>
    <property type="evidence" value="ECO:0007669"/>
    <property type="project" value="TreeGrafter"/>
</dbReference>
<dbReference type="InterPro" id="IPR011009">
    <property type="entry name" value="Kinase-like_dom_sf"/>
</dbReference>
<name>C0CNE6_BLAHS</name>
<keyword evidence="3" id="KW-0418">Kinase</keyword>
<evidence type="ECO:0000313" key="9">
    <source>
        <dbReference type="Proteomes" id="UP000003100"/>
    </source>
</evidence>
<dbReference type="RefSeq" id="WP_005949676.1">
    <property type="nucleotide sequence ID" value="NZ_CP136423.1"/>
</dbReference>
<dbReference type="Proteomes" id="UP000003100">
    <property type="component" value="Unassembled WGS sequence"/>
</dbReference>
<evidence type="ECO:0000256" key="3">
    <source>
        <dbReference type="ARBA" id="ARBA00022777"/>
    </source>
</evidence>
<protein>
    <recommendedName>
        <fullName evidence="7">Protein kinase domain-containing protein</fullName>
    </recommendedName>
</protein>
<evidence type="ECO:0000256" key="4">
    <source>
        <dbReference type="ARBA" id="ARBA00022840"/>
    </source>
</evidence>
<dbReference type="NCBIfam" id="NF047619">
    <property type="entry name" value="NADase_discoid"/>
    <property type="match status" value="1"/>
</dbReference>
<dbReference type="AlphaFoldDB" id="C0CNE6"/>
<keyword evidence="9" id="KW-1185">Reference proteome</keyword>
<dbReference type="SUPFAM" id="SSF56112">
    <property type="entry name" value="Protein kinase-like (PK-like)"/>
    <property type="match status" value="1"/>
</dbReference>
<dbReference type="Gene3D" id="3.30.200.20">
    <property type="entry name" value="Phosphorylase Kinase, domain 1"/>
    <property type="match status" value="1"/>
</dbReference>
<keyword evidence="1" id="KW-0808">Transferase</keyword>
<dbReference type="InterPro" id="IPR017441">
    <property type="entry name" value="Protein_kinase_ATP_BS"/>
</dbReference>
<dbReference type="Pfam" id="PF25302">
    <property type="entry name" value="NADase_transloc"/>
    <property type="match status" value="1"/>
</dbReference>
<dbReference type="GO" id="GO:0005524">
    <property type="term" value="F:ATP binding"/>
    <property type="evidence" value="ECO:0007669"/>
    <property type="project" value="UniProtKB-UniRule"/>
</dbReference>
<dbReference type="Pfam" id="PF00069">
    <property type="entry name" value="Pkinase"/>
    <property type="match status" value="1"/>
</dbReference>
<keyword evidence="6" id="KW-1133">Transmembrane helix</keyword>
<dbReference type="GO" id="GO:0004674">
    <property type="term" value="F:protein serine/threonine kinase activity"/>
    <property type="evidence" value="ECO:0007669"/>
    <property type="project" value="InterPro"/>
</dbReference>
<dbReference type="eggNOG" id="COG0515">
    <property type="taxonomic scope" value="Bacteria"/>
</dbReference>
<feature type="transmembrane region" description="Helical" evidence="6">
    <location>
        <begin position="361"/>
        <end position="385"/>
    </location>
</feature>
<sequence length="573" mass="64235">MTDLEKLCPGCMRIVEDFEKPCPYCGFDKREYEKTRSYRTLPPGTILAGKYFLGKVIGEGGFGITYLAWEMNLEVPVAVKEYFPSGLATRDTQLTGGKSKTVSVMAGDQGHYYQSGLRSFEQEARNLAKFQNLPGVVSVKDLFFENQTAYLAMEYIPGITMKQYLRSKGNRLDERTVLRLMRPVLESLDKVHRSGIIHRDISPDNILITADQKVTLIDFGAARMASGNDGKSMTILLKHGYAPVEQYQSKGRQGPWTDVYAICATMYRMISGKVPEEAVDRIENDRVKPLTMLAREENFQVSRRVSDVIQKGLSVSASHRYQNVRSLIQELYEEPQTVQPPVGGGTRVVPPKPLKSEPKNYIGIILAVLAGLFAVILILGAVLLLKGKEKSDDSQNVEVSETSTEASPEAVTPVTAKLVDISQVDFTEYKQVRVASAEASSVIQQDNGAVNTPMMMFDENIETNWQEGVDGPGLGEWVDAKFSQESGIKYLTFKLGNWKTSRYYYGNNKPSKMTITVGEFSQQIEFPDEWTEFCLEFSRPCQADGIYMTIDEVYPGTDWDDTCITDMRVFAEE</sequence>